<accession>A0AAF0QNB5</accession>
<name>A0AAF0QNB5_SOLVR</name>
<dbReference type="Gene3D" id="3.30.70.270">
    <property type="match status" value="1"/>
</dbReference>
<dbReference type="InterPro" id="IPR043502">
    <property type="entry name" value="DNA/RNA_pol_sf"/>
</dbReference>
<proteinExistence type="predicted"/>
<dbReference type="Proteomes" id="UP001234989">
    <property type="component" value="Chromosome 4"/>
</dbReference>
<dbReference type="InterPro" id="IPR056924">
    <property type="entry name" value="SH3_Tf2-1"/>
</dbReference>
<keyword evidence="3" id="KW-1185">Reference proteome</keyword>
<gene>
    <name evidence="2" type="ORF">MTR67_017685</name>
</gene>
<dbReference type="Gene3D" id="3.10.10.10">
    <property type="entry name" value="HIV Type 1 Reverse Transcriptase, subunit A, domain 1"/>
    <property type="match status" value="1"/>
</dbReference>
<organism evidence="2 3">
    <name type="scientific">Solanum verrucosum</name>
    <dbReference type="NCBI Taxonomy" id="315347"/>
    <lineage>
        <taxon>Eukaryota</taxon>
        <taxon>Viridiplantae</taxon>
        <taxon>Streptophyta</taxon>
        <taxon>Embryophyta</taxon>
        <taxon>Tracheophyta</taxon>
        <taxon>Spermatophyta</taxon>
        <taxon>Magnoliopsida</taxon>
        <taxon>eudicotyledons</taxon>
        <taxon>Gunneridae</taxon>
        <taxon>Pentapetalae</taxon>
        <taxon>asterids</taxon>
        <taxon>lamiids</taxon>
        <taxon>Solanales</taxon>
        <taxon>Solanaceae</taxon>
        <taxon>Solanoideae</taxon>
        <taxon>Solaneae</taxon>
        <taxon>Solanum</taxon>
    </lineage>
</organism>
<dbReference type="Pfam" id="PF24626">
    <property type="entry name" value="SH3_Tf2-1"/>
    <property type="match status" value="1"/>
</dbReference>
<dbReference type="AlphaFoldDB" id="A0AAF0QNB5"/>
<dbReference type="InterPro" id="IPR043128">
    <property type="entry name" value="Rev_trsase/Diguanyl_cyclase"/>
</dbReference>
<reference evidence="2" key="1">
    <citation type="submission" date="2023-08" db="EMBL/GenBank/DDBJ databases">
        <title>A de novo genome assembly of Solanum verrucosum Schlechtendal, a Mexican diploid species geographically isolated from the other diploid A-genome species in potato relatives.</title>
        <authorList>
            <person name="Hosaka K."/>
        </authorList>
    </citation>
    <scope>NUCLEOTIDE SEQUENCE</scope>
    <source>
        <tissue evidence="2">Young leaves</tissue>
    </source>
</reference>
<protein>
    <recommendedName>
        <fullName evidence="1">Tf2-1-like SH3-like domain-containing protein</fullName>
    </recommendedName>
</protein>
<dbReference type="PANTHER" id="PTHR46148:SF57">
    <property type="entry name" value="OS12G0499874 PROTEIN"/>
    <property type="match status" value="1"/>
</dbReference>
<dbReference type="PANTHER" id="PTHR46148">
    <property type="entry name" value="CHROMO DOMAIN-CONTAINING PROTEIN"/>
    <property type="match status" value="1"/>
</dbReference>
<evidence type="ECO:0000313" key="2">
    <source>
        <dbReference type="EMBL" id="WMV24300.1"/>
    </source>
</evidence>
<sequence>MLHRCGKKHEGRCLAGTDGCFSCSKSGHKMRDFPMLIAKGREGKQAPFSGSGPNAPKQNRFYHFRLMVNKRVLPMWLLGCIYHLVRVRDVDSETPILESVPVVNEFSKVLPDDLPSISPEREIDFSIDSLPDTHHISIPPYRMDPLNKVTIKNKYPLPRINDVFDQLQGASHFSKIDLRSDYHQLRVKEDDIPKTAFRTRKANVVADALSRLSMGSIAHIEEGKKELVRDVHRLARLGVHLVDSTKGGVMVHNGSKLSFVAHVKAKQDLHPILVNLKEVVRKKSVEAFIQGGNGVLRYQGWFEVGEVALIGPELVHQAIEKVRLIRQRLKTAQSRQKSYDDVRRRDLELDVHDRVYLKISPMKGVMRFGKKGKLSSRYVGPYQILRRVGKVAYGLGFPNELASVHLVFHVSMLKKCVGDPTSIVPLEGLELRKIFLLKKFRLRF</sequence>
<dbReference type="SUPFAM" id="SSF56672">
    <property type="entry name" value="DNA/RNA polymerases"/>
    <property type="match status" value="1"/>
</dbReference>
<evidence type="ECO:0000259" key="1">
    <source>
        <dbReference type="Pfam" id="PF24626"/>
    </source>
</evidence>
<dbReference type="EMBL" id="CP133615">
    <property type="protein sequence ID" value="WMV24300.1"/>
    <property type="molecule type" value="Genomic_DNA"/>
</dbReference>
<feature type="domain" description="Tf2-1-like SH3-like" evidence="1">
    <location>
        <begin position="353"/>
        <end position="417"/>
    </location>
</feature>
<evidence type="ECO:0000313" key="3">
    <source>
        <dbReference type="Proteomes" id="UP001234989"/>
    </source>
</evidence>